<dbReference type="Proteomes" id="UP000467700">
    <property type="component" value="Unassembled WGS sequence"/>
</dbReference>
<evidence type="ECO:0000256" key="1">
    <source>
        <dbReference type="SAM" id="MobiDB-lite"/>
    </source>
</evidence>
<organism evidence="4 5">
    <name type="scientific">Cyclocybe aegerita</name>
    <name type="common">Black poplar mushroom</name>
    <name type="synonym">Agrocybe aegerita</name>
    <dbReference type="NCBI Taxonomy" id="1973307"/>
    <lineage>
        <taxon>Eukaryota</taxon>
        <taxon>Fungi</taxon>
        <taxon>Dikarya</taxon>
        <taxon>Basidiomycota</taxon>
        <taxon>Agaricomycotina</taxon>
        <taxon>Agaricomycetes</taxon>
        <taxon>Agaricomycetidae</taxon>
        <taxon>Agaricales</taxon>
        <taxon>Agaricineae</taxon>
        <taxon>Bolbitiaceae</taxon>
        <taxon>Cyclocybe</taxon>
    </lineage>
</organism>
<evidence type="ECO:0000259" key="3">
    <source>
        <dbReference type="Pfam" id="PF20151"/>
    </source>
</evidence>
<dbReference type="AlphaFoldDB" id="A0A8S0WBE5"/>
<sequence>MPRDFRSIKEDSLKRWDPSFLRFRYYKRRTGYPDTPFMSSHPRTLEPAILASIARNLRISKSIQLAGFVILLYDHALTFDDEVERIWKHRLSGASLLFLLNRYISPLRSIVATTAFHHPQWTGTACSNFVQFLGASSVSVSSLCGLLMILRVYALYHRSNTLLVLLLSIWVAQLVTSVVGISTAGALQLPPGPMFVGCILTATSKWLAVNWAGPLILDGAIFFLTLWRTREYLRSSDKIPLLQILVRDGTLYFLVIFLVNLSNAFLYFFAPNNLKSAASSLTVMLTSAMVSRLVLNLRSAPAAGVKLVNSATLSRPNTSIVFSTMATIAIGNMGEEVETSKGSKPASNRDSVHLEP</sequence>
<evidence type="ECO:0000313" key="4">
    <source>
        <dbReference type="EMBL" id="CAA7263896.1"/>
    </source>
</evidence>
<protein>
    <recommendedName>
        <fullName evidence="3">DUF6533 domain-containing protein</fullName>
    </recommendedName>
</protein>
<feature type="region of interest" description="Disordered" evidence="1">
    <location>
        <begin position="336"/>
        <end position="356"/>
    </location>
</feature>
<feature type="domain" description="DUF6533" evidence="3">
    <location>
        <begin position="63"/>
        <end position="107"/>
    </location>
</feature>
<feature type="transmembrane region" description="Helical" evidence="2">
    <location>
        <begin position="162"/>
        <end position="187"/>
    </location>
</feature>
<keyword evidence="2" id="KW-1133">Transmembrane helix</keyword>
<gene>
    <name evidence="4" type="ORF">AAE3_LOCUS6202</name>
</gene>
<reference evidence="4 5" key="1">
    <citation type="submission" date="2020-01" db="EMBL/GenBank/DDBJ databases">
        <authorList>
            <person name="Gupta K D."/>
        </authorList>
    </citation>
    <scope>NUCLEOTIDE SEQUENCE [LARGE SCALE GENOMIC DNA]</scope>
</reference>
<dbReference type="Pfam" id="PF20151">
    <property type="entry name" value="DUF6533"/>
    <property type="match status" value="1"/>
</dbReference>
<accession>A0A8S0WBE5</accession>
<keyword evidence="2" id="KW-0472">Membrane</keyword>
<evidence type="ECO:0000256" key="2">
    <source>
        <dbReference type="SAM" id="Phobius"/>
    </source>
</evidence>
<keyword evidence="5" id="KW-1185">Reference proteome</keyword>
<dbReference type="OrthoDB" id="3242376at2759"/>
<proteinExistence type="predicted"/>
<feature type="transmembrane region" description="Helical" evidence="2">
    <location>
        <begin position="250"/>
        <end position="270"/>
    </location>
</feature>
<feature type="transmembrane region" description="Helical" evidence="2">
    <location>
        <begin position="129"/>
        <end position="150"/>
    </location>
</feature>
<keyword evidence="2" id="KW-0812">Transmembrane</keyword>
<comment type="caution">
    <text evidence="4">The sequence shown here is derived from an EMBL/GenBank/DDBJ whole genome shotgun (WGS) entry which is preliminary data.</text>
</comment>
<name>A0A8S0WBE5_CYCAE</name>
<dbReference type="EMBL" id="CACVBS010000042">
    <property type="protein sequence ID" value="CAA7263896.1"/>
    <property type="molecule type" value="Genomic_DNA"/>
</dbReference>
<evidence type="ECO:0000313" key="5">
    <source>
        <dbReference type="Proteomes" id="UP000467700"/>
    </source>
</evidence>
<dbReference type="InterPro" id="IPR045340">
    <property type="entry name" value="DUF6533"/>
</dbReference>
<feature type="compositionally biased region" description="Polar residues" evidence="1">
    <location>
        <begin position="340"/>
        <end position="349"/>
    </location>
</feature>
<feature type="transmembrane region" description="Helical" evidence="2">
    <location>
        <begin position="207"/>
        <end position="229"/>
    </location>
</feature>